<proteinExistence type="inferred from homology"/>
<dbReference type="Pfam" id="PF25917">
    <property type="entry name" value="BSH_RND"/>
    <property type="match status" value="1"/>
</dbReference>
<keyword evidence="3" id="KW-0732">Signal</keyword>
<name>A0A8T9AX77_9HYPH</name>
<feature type="coiled-coil region" evidence="2">
    <location>
        <begin position="91"/>
        <end position="149"/>
    </location>
</feature>
<comment type="caution">
    <text evidence="5">The sequence shown here is derived from an EMBL/GenBank/DDBJ whole genome shotgun (WGS) entry which is preliminary data.</text>
</comment>
<dbReference type="Gene3D" id="2.40.420.20">
    <property type="match status" value="1"/>
</dbReference>
<protein>
    <submittedName>
        <fullName evidence="5">Efflux RND transporter periplasmic adaptor subunit</fullName>
    </submittedName>
</protein>
<dbReference type="PANTHER" id="PTHR30469:SF15">
    <property type="entry name" value="HLYD FAMILY OF SECRETION PROTEINS"/>
    <property type="match status" value="1"/>
</dbReference>
<gene>
    <name evidence="5" type="ORF">C1D09_007025</name>
</gene>
<evidence type="ECO:0000256" key="2">
    <source>
        <dbReference type="SAM" id="Coils"/>
    </source>
</evidence>
<comment type="similarity">
    <text evidence="1">Belongs to the membrane fusion protein (MFP) (TC 8.A.1) family.</text>
</comment>
<dbReference type="Gene3D" id="2.40.50.100">
    <property type="match status" value="1"/>
</dbReference>
<dbReference type="Gene3D" id="1.10.287.470">
    <property type="entry name" value="Helix hairpin bin"/>
    <property type="match status" value="1"/>
</dbReference>
<evidence type="ECO:0000256" key="1">
    <source>
        <dbReference type="ARBA" id="ARBA00009477"/>
    </source>
</evidence>
<dbReference type="GO" id="GO:1990281">
    <property type="term" value="C:efflux pump complex"/>
    <property type="evidence" value="ECO:0007669"/>
    <property type="project" value="TreeGrafter"/>
</dbReference>
<evidence type="ECO:0000256" key="3">
    <source>
        <dbReference type="SAM" id="SignalP"/>
    </source>
</evidence>
<organism evidence="5 6">
    <name type="scientific">Mesorhizobium intechi</name>
    <dbReference type="NCBI Taxonomy" id="537601"/>
    <lineage>
        <taxon>Bacteria</taxon>
        <taxon>Pseudomonadati</taxon>
        <taxon>Pseudomonadota</taxon>
        <taxon>Alphaproteobacteria</taxon>
        <taxon>Hyphomicrobiales</taxon>
        <taxon>Phyllobacteriaceae</taxon>
        <taxon>Mesorhizobium</taxon>
    </lineage>
</organism>
<keyword evidence="2" id="KW-0175">Coiled coil</keyword>
<feature type="signal peptide" evidence="3">
    <location>
        <begin position="1"/>
        <end position="26"/>
    </location>
</feature>
<feature type="domain" description="Multidrug resistance protein MdtA-like barrel-sandwich hybrid" evidence="4">
    <location>
        <begin position="51"/>
        <end position="186"/>
    </location>
</feature>
<evidence type="ECO:0000313" key="6">
    <source>
        <dbReference type="Proteomes" id="UP000235507"/>
    </source>
</evidence>
<evidence type="ECO:0000313" key="5">
    <source>
        <dbReference type="EMBL" id="TSE12838.1"/>
    </source>
</evidence>
<dbReference type="Gene3D" id="2.40.30.170">
    <property type="match status" value="1"/>
</dbReference>
<dbReference type="Proteomes" id="UP000235507">
    <property type="component" value="Unassembled WGS sequence"/>
</dbReference>
<dbReference type="EMBL" id="PNOT02000075">
    <property type="protein sequence ID" value="TSE12838.1"/>
    <property type="molecule type" value="Genomic_DNA"/>
</dbReference>
<dbReference type="PANTHER" id="PTHR30469">
    <property type="entry name" value="MULTIDRUG RESISTANCE PROTEIN MDTA"/>
    <property type="match status" value="1"/>
</dbReference>
<dbReference type="OrthoDB" id="7914255at2"/>
<evidence type="ECO:0000259" key="4">
    <source>
        <dbReference type="Pfam" id="PF25917"/>
    </source>
</evidence>
<dbReference type="SUPFAM" id="SSF111369">
    <property type="entry name" value="HlyD-like secretion proteins"/>
    <property type="match status" value="1"/>
</dbReference>
<reference evidence="5" key="1">
    <citation type="submission" date="2019-07" db="EMBL/GenBank/DDBJ databases">
        <title>Mesorhizobum intechiensis sp. nov. isolated from nodules of Lotus tenuis growing in lowlands of the Flooding Pampa, Argentina.</title>
        <authorList>
            <person name="Estrella M.J."/>
            <person name="Torres Tejerizo G.A."/>
            <person name="Cumpa Velazquez L.M."/>
            <person name="Fontana F."/>
            <person name="Hansen L."/>
            <person name="Pistorio M."/>
            <person name="Sannazzaro A.I."/>
        </authorList>
    </citation>
    <scope>NUCLEOTIDE SEQUENCE</scope>
    <source>
        <strain evidence="5">BD68</strain>
    </source>
</reference>
<keyword evidence="6" id="KW-1185">Reference proteome</keyword>
<feature type="chain" id="PRO_5035949664" evidence="3">
    <location>
        <begin position="27"/>
        <end position="328"/>
    </location>
</feature>
<dbReference type="GO" id="GO:0015562">
    <property type="term" value="F:efflux transmembrane transporter activity"/>
    <property type="evidence" value="ECO:0007669"/>
    <property type="project" value="TreeGrafter"/>
</dbReference>
<dbReference type="AlphaFoldDB" id="A0A8T9AX77"/>
<sequence>MRILRKIRMRMPLLLAALVAGSPALAGTLTLAPTTVTEWKAVYGRVEARDTVPARARVGGLVVDLAVTEGELVKAGQKIATVQDDKIAFQVAALDAQLRALQAQLETAQSELARGQTLVDKGVMTAQRLDQLRTEVDVARNQLAATEAQRSVIVQQGAEGDVFAPGDGRVLTVPVTRGAVIMAGEVVATIGGGGVFLRLAVPERYAASLREGAAIRITAAGKEAPGRLAKIYPRIDNGRVIADVEVDNLDTNFIDARVLVELPVAERSALLVPASAIQTRSGIDFVRVAAGGGSVERAVVTGERTRRAEGGYVEILTGLAAGEVVVTP</sequence>
<accession>A0A8T9AX77</accession>
<dbReference type="NCBIfam" id="TIGR01730">
    <property type="entry name" value="RND_mfp"/>
    <property type="match status" value="1"/>
</dbReference>
<dbReference type="InterPro" id="IPR058625">
    <property type="entry name" value="MdtA-like_BSH"/>
</dbReference>
<dbReference type="InterPro" id="IPR006143">
    <property type="entry name" value="RND_pump_MFP"/>
</dbReference>